<keyword evidence="1" id="KW-1133">Transmembrane helix</keyword>
<accession>A0ABX4PKQ2</accession>
<feature type="transmembrane region" description="Helical" evidence="1">
    <location>
        <begin position="12"/>
        <end position="34"/>
    </location>
</feature>
<dbReference type="Proteomes" id="UP000231857">
    <property type="component" value="Unassembled WGS sequence"/>
</dbReference>
<proteinExistence type="predicted"/>
<sequence length="176" mass="20947">MNKHKSYRFRSQTFFLDSLVVFSRLIVIVFLSIFLTKGNVVIFIILFLIISVLIRVTVWFFSPRLEILITDDKFLYKQYYKNRVLSSGYFSKDEIKYVYLQYYQWISTIALETISGKVIWFECYGWDKYSMEEIKEKLNDKRNSLSLRLSGIFVSRFLLQSGIVYIIAGVFAYSVM</sequence>
<evidence type="ECO:0000256" key="1">
    <source>
        <dbReference type="SAM" id="Phobius"/>
    </source>
</evidence>
<evidence type="ECO:0000313" key="3">
    <source>
        <dbReference type="Proteomes" id="UP000231857"/>
    </source>
</evidence>
<evidence type="ECO:0000313" key="2">
    <source>
        <dbReference type="EMBL" id="PKA15262.1"/>
    </source>
</evidence>
<reference evidence="2 3" key="1">
    <citation type="submission" date="2017-07" db="EMBL/GenBank/DDBJ databases">
        <title>Leptospira spp. isolated from tropical soils.</title>
        <authorList>
            <person name="Thibeaux R."/>
            <person name="Iraola G."/>
            <person name="Ferres I."/>
            <person name="Bierque E."/>
            <person name="Girault D."/>
            <person name="Soupe-Gilbert M.-E."/>
            <person name="Picardeau M."/>
            <person name="Goarant C."/>
        </authorList>
    </citation>
    <scope>NUCLEOTIDE SEQUENCE [LARGE SCALE GENOMIC DNA]</scope>
    <source>
        <strain evidence="2 3">ATI7-C-A2</strain>
    </source>
</reference>
<protein>
    <recommendedName>
        <fullName evidence="4">DUF304 domain-containing protein</fullName>
    </recommendedName>
</protein>
<keyword evidence="1" id="KW-0812">Transmembrane</keyword>
<gene>
    <name evidence="2" type="ORF">CH363_13615</name>
</gene>
<feature type="transmembrane region" description="Helical" evidence="1">
    <location>
        <begin position="40"/>
        <end position="61"/>
    </location>
</feature>
<evidence type="ECO:0008006" key="4">
    <source>
        <dbReference type="Google" id="ProtNLM"/>
    </source>
</evidence>
<keyword evidence="1" id="KW-0472">Membrane</keyword>
<comment type="caution">
    <text evidence="2">The sequence shown here is derived from an EMBL/GenBank/DDBJ whole genome shotgun (WGS) entry which is preliminary data.</text>
</comment>
<name>A0ABX4PKQ2_9LEPT</name>
<keyword evidence="3" id="KW-1185">Reference proteome</keyword>
<organism evidence="2 3">
    <name type="scientific">Leptospira haakeii</name>
    <dbReference type="NCBI Taxonomy" id="2023198"/>
    <lineage>
        <taxon>Bacteria</taxon>
        <taxon>Pseudomonadati</taxon>
        <taxon>Spirochaetota</taxon>
        <taxon>Spirochaetia</taxon>
        <taxon>Leptospirales</taxon>
        <taxon>Leptospiraceae</taxon>
        <taxon>Leptospira</taxon>
    </lineage>
</organism>
<feature type="transmembrane region" description="Helical" evidence="1">
    <location>
        <begin position="157"/>
        <end position="175"/>
    </location>
</feature>
<dbReference type="EMBL" id="NPEI01000008">
    <property type="protein sequence ID" value="PKA15262.1"/>
    <property type="molecule type" value="Genomic_DNA"/>
</dbReference>